<evidence type="ECO:0000313" key="1">
    <source>
        <dbReference type="EMBL" id="RAK49982.1"/>
    </source>
</evidence>
<accession>A0A328A647</accession>
<name>A0A328A647_9STAP</name>
<evidence type="ECO:0000313" key="2">
    <source>
        <dbReference type="Proteomes" id="UP000249579"/>
    </source>
</evidence>
<dbReference type="OrthoDB" id="1897840at2"/>
<reference evidence="1 2" key="1">
    <citation type="journal article" date="2018" name="Front. Microbiol.">
        <title>Description and Comparative Genomics of Macrococcus caseolyticus subsp. hominis subsp. nov., Macrococcus goetzii sp. nov., Macrococcus epidermidis sp. nov., and Macrococcus bohemicus sp. nov., Novel Macrococci From Human Clinical Material With Virulence Potential and Suspected Uptake of Foreign DNA by Natural Transformation.</title>
        <authorList>
            <person name="Maslanova I."/>
            <person name="Wertheimer Z."/>
            <person name="Sedlacek I."/>
            <person name="Svec P."/>
            <person name="Indrakova A."/>
            <person name="Kovarovic V."/>
            <person name="Schumann P."/>
            <person name="Sproer C."/>
            <person name="Kralova S."/>
            <person name="Sedo O."/>
            <person name="Kristofova L."/>
            <person name="Vrbovska V."/>
            <person name="Fuzik T."/>
            <person name="Petras P."/>
            <person name="Zdrahal Z."/>
            <person name="Ruzickova V."/>
            <person name="Doskar J."/>
            <person name="Pantucek R."/>
        </authorList>
    </citation>
    <scope>NUCLEOTIDE SEQUENCE [LARGE SCALE GENOMIC DNA]</scope>
    <source>
        <strain evidence="1 2">03/115</strain>
    </source>
</reference>
<organism evidence="1 2">
    <name type="scientific">Macrococcoides bohemicum</name>
    <dbReference type="NCBI Taxonomy" id="1903056"/>
    <lineage>
        <taxon>Bacteria</taxon>
        <taxon>Bacillati</taxon>
        <taxon>Bacillota</taxon>
        <taxon>Bacilli</taxon>
        <taxon>Bacillales</taxon>
        <taxon>Staphylococcaceae</taxon>
        <taxon>Macrococcoides</taxon>
    </lineage>
</organism>
<dbReference type="EMBL" id="PZJG01000001">
    <property type="protein sequence ID" value="RAK49982.1"/>
    <property type="molecule type" value="Genomic_DNA"/>
</dbReference>
<dbReference type="RefSeq" id="WP_111744563.1">
    <property type="nucleotide sequence ID" value="NZ_JBHSQY010000001.1"/>
</dbReference>
<dbReference type="AlphaFoldDB" id="A0A328A647"/>
<dbReference type="Proteomes" id="UP000249579">
    <property type="component" value="Unassembled WGS sequence"/>
</dbReference>
<protein>
    <submittedName>
        <fullName evidence="1">Uncharacterized protein</fullName>
    </submittedName>
</protein>
<proteinExistence type="predicted"/>
<sequence>MTHFHFIASNIEIESEYLEKSKVDWDEKFEGSKYKIQYMLEYNPSAEELEKVYEELLNHLVNNKNHDYIILEIAFALDAEGIPLQVIKRHKLDIGEFQVKHLIDLSMDEMIVIERNKWIERQFE</sequence>
<comment type="caution">
    <text evidence="1">The sequence shown here is derived from an EMBL/GenBank/DDBJ whole genome shotgun (WGS) entry which is preliminary data.</text>
</comment>
<gene>
    <name evidence="1" type="ORF">BHX94_00530</name>
</gene>